<dbReference type="Pfam" id="PF13621">
    <property type="entry name" value="Cupin_8"/>
    <property type="match status" value="1"/>
</dbReference>
<name>A0AAJ7BPL0_CEPCN</name>
<dbReference type="Proteomes" id="UP000694920">
    <property type="component" value="Unplaced"/>
</dbReference>
<sequence length="415" mass="47473">MDQAMANILAPSNGILKQAIMDLKEPVIFRGILKDEEGCNIWKFLDWNLTELAEKLGDMRLPFRTGFNGRSKEPQWDIKCPTQTMTMQRFLEESYSCDRPEKWYYFDYKYMHEWLKDQPEILASVDWRRFGFDAWGEDSTLWIGNKGAHTNCHQDSYGCNLVAQMHGRKQWFLFPPSCTNALQPTRIPYEESTVYSKFNFFCPTQKDEEAIVNVPERPKCITLEPGQVLFVPGGWWHYVESLDLSVSVNVWLPLPTDCEARLREALVKLIATRLGKGCLNSAEEPHSTLHRSMKLVEACLHEVKANEEPVESPSKKKAKAVTWTAAALSKEYPKHVSLLSELNTKELRKLLIEKRERFSVSNEAASDEKCAQVTEDSNLSESSLDQISKAVINSFCHPDIISRVAQLVIDSNVTA</sequence>
<gene>
    <name evidence="6" type="primary">LOC107265858</name>
</gene>
<dbReference type="CTD" id="79663"/>
<evidence type="ECO:0000313" key="5">
    <source>
        <dbReference type="Proteomes" id="UP000694920"/>
    </source>
</evidence>
<comment type="subcellular location">
    <subcellularLocation>
        <location evidence="1">Cytoplasm</location>
    </subcellularLocation>
</comment>
<organism evidence="5 6">
    <name type="scientific">Cephus cinctus</name>
    <name type="common">Wheat stem sawfly</name>
    <dbReference type="NCBI Taxonomy" id="211228"/>
    <lineage>
        <taxon>Eukaryota</taxon>
        <taxon>Metazoa</taxon>
        <taxon>Ecdysozoa</taxon>
        <taxon>Arthropoda</taxon>
        <taxon>Hexapoda</taxon>
        <taxon>Insecta</taxon>
        <taxon>Pterygota</taxon>
        <taxon>Neoptera</taxon>
        <taxon>Endopterygota</taxon>
        <taxon>Hymenoptera</taxon>
        <taxon>Cephoidea</taxon>
        <taxon>Cephidae</taxon>
        <taxon>Cephus</taxon>
    </lineage>
</organism>
<dbReference type="PANTHER" id="PTHR12461">
    <property type="entry name" value="HYPOXIA-INDUCIBLE FACTOR 1 ALPHA INHIBITOR-RELATED"/>
    <property type="match status" value="1"/>
</dbReference>
<keyword evidence="2" id="KW-0963">Cytoplasm</keyword>
<evidence type="ECO:0000256" key="2">
    <source>
        <dbReference type="ARBA" id="ARBA00022490"/>
    </source>
</evidence>
<proteinExistence type="predicted"/>
<comment type="function">
    <text evidence="3">May play a role in cellular stress response.</text>
</comment>
<evidence type="ECO:0000256" key="1">
    <source>
        <dbReference type="ARBA" id="ARBA00004496"/>
    </source>
</evidence>
<dbReference type="SMART" id="SM00558">
    <property type="entry name" value="JmjC"/>
    <property type="match status" value="1"/>
</dbReference>
<dbReference type="SUPFAM" id="SSF51197">
    <property type="entry name" value="Clavaminate synthase-like"/>
    <property type="match status" value="1"/>
</dbReference>
<protein>
    <submittedName>
        <fullName evidence="6">HSPB1-associated protein 1 isoform X1</fullName>
    </submittedName>
</protein>
<dbReference type="Gene3D" id="2.60.120.650">
    <property type="entry name" value="Cupin"/>
    <property type="match status" value="1"/>
</dbReference>
<dbReference type="GO" id="GO:0005737">
    <property type="term" value="C:cytoplasm"/>
    <property type="evidence" value="ECO:0007669"/>
    <property type="project" value="UniProtKB-SubCell"/>
</dbReference>
<dbReference type="GeneID" id="107265858"/>
<dbReference type="RefSeq" id="XP_015591214.1">
    <property type="nucleotide sequence ID" value="XM_015735728.2"/>
</dbReference>
<evidence type="ECO:0000313" key="6">
    <source>
        <dbReference type="RefSeq" id="XP_015591214.1"/>
    </source>
</evidence>
<dbReference type="InterPro" id="IPR041667">
    <property type="entry name" value="Cupin_8"/>
</dbReference>
<keyword evidence="5" id="KW-1185">Reference proteome</keyword>
<dbReference type="AlphaFoldDB" id="A0AAJ7BPL0"/>
<evidence type="ECO:0000259" key="4">
    <source>
        <dbReference type="PROSITE" id="PS51184"/>
    </source>
</evidence>
<dbReference type="PANTHER" id="PTHR12461:SF43">
    <property type="entry name" value="HSPB1-ASSOCIATED PROTEIN 1"/>
    <property type="match status" value="1"/>
</dbReference>
<dbReference type="InterPro" id="IPR003347">
    <property type="entry name" value="JmjC_dom"/>
</dbReference>
<dbReference type="KEGG" id="ccin:107265858"/>
<reference evidence="6" key="1">
    <citation type="submission" date="2025-08" db="UniProtKB">
        <authorList>
            <consortium name="RefSeq"/>
        </authorList>
    </citation>
    <scope>IDENTIFICATION</scope>
</reference>
<feature type="domain" description="JmjC" evidence="4">
    <location>
        <begin position="107"/>
        <end position="269"/>
    </location>
</feature>
<evidence type="ECO:0000256" key="3">
    <source>
        <dbReference type="ARBA" id="ARBA00037342"/>
    </source>
</evidence>
<accession>A0AAJ7BPL0</accession>
<dbReference type="PROSITE" id="PS51184">
    <property type="entry name" value="JMJC"/>
    <property type="match status" value="1"/>
</dbReference>